<protein>
    <recommendedName>
        <fullName evidence="14">von Willebrand factor</fullName>
    </recommendedName>
</protein>
<evidence type="ECO:0000256" key="3">
    <source>
        <dbReference type="ARBA" id="ARBA00022729"/>
    </source>
</evidence>
<dbReference type="Ensembl" id="ENSCSAVT00000006659.1">
    <property type="protein sequence ID" value="ENSCSAVP00000006576.1"/>
    <property type="gene ID" value="ENSCSAVG00000003941.1"/>
</dbReference>
<dbReference type="Pfam" id="PF25962">
    <property type="entry name" value="TIL_OTOGL_Mucin"/>
    <property type="match status" value="1"/>
</dbReference>
<dbReference type="GO" id="GO:0031012">
    <property type="term" value="C:extracellular matrix"/>
    <property type="evidence" value="ECO:0007669"/>
    <property type="project" value="TreeGrafter"/>
</dbReference>
<dbReference type="InterPro" id="IPR006207">
    <property type="entry name" value="Cys_knot_C"/>
</dbReference>
<dbReference type="InterPro" id="IPR002919">
    <property type="entry name" value="TIL_dom"/>
</dbReference>
<dbReference type="GeneTree" id="ENSGT00940000155810"/>
<organism evidence="12 13">
    <name type="scientific">Ciona savignyi</name>
    <name type="common">Pacific transparent sea squirt</name>
    <dbReference type="NCBI Taxonomy" id="51511"/>
    <lineage>
        <taxon>Eukaryota</taxon>
        <taxon>Metazoa</taxon>
        <taxon>Chordata</taxon>
        <taxon>Tunicata</taxon>
        <taxon>Ascidiacea</taxon>
        <taxon>Phlebobranchia</taxon>
        <taxon>Cionidae</taxon>
        <taxon>Ciona</taxon>
    </lineage>
</organism>
<dbReference type="eggNOG" id="KOG1216">
    <property type="taxonomic scope" value="Eukaryota"/>
</dbReference>
<dbReference type="SMART" id="SM00327">
    <property type="entry name" value="VWA"/>
    <property type="match status" value="3"/>
</dbReference>
<feature type="domain" description="VWFD" evidence="11">
    <location>
        <begin position="149"/>
        <end position="325"/>
    </location>
</feature>
<evidence type="ECO:0000256" key="2">
    <source>
        <dbReference type="ARBA" id="ARBA00022525"/>
    </source>
</evidence>
<dbReference type="InterPro" id="IPR058753">
    <property type="entry name" value="TIL_OTOGL_Mucin"/>
</dbReference>
<dbReference type="PANTHER" id="PTHR11339:SF386">
    <property type="entry name" value="HEMOLECTIN, ISOFORM A"/>
    <property type="match status" value="1"/>
</dbReference>
<dbReference type="Pfam" id="PF08742">
    <property type="entry name" value="C8"/>
    <property type="match status" value="4"/>
</dbReference>
<dbReference type="PROSITE" id="PS01225">
    <property type="entry name" value="CTCK_2"/>
    <property type="match status" value="1"/>
</dbReference>
<evidence type="ECO:0000259" key="10">
    <source>
        <dbReference type="PROSITE" id="PS50234"/>
    </source>
</evidence>
<dbReference type="SMART" id="SM00215">
    <property type="entry name" value="VWC_out"/>
    <property type="match status" value="2"/>
</dbReference>
<keyword evidence="2" id="KW-0964">Secreted</keyword>
<dbReference type="OMA" id="KFEACHH"/>
<evidence type="ECO:0000259" key="11">
    <source>
        <dbReference type="PROSITE" id="PS51233"/>
    </source>
</evidence>
<evidence type="ECO:0000256" key="6">
    <source>
        <dbReference type="ARBA" id="ARBA00023180"/>
    </source>
</evidence>
<feature type="domain" description="VWFA" evidence="10">
    <location>
        <begin position="1451"/>
        <end position="1628"/>
    </location>
</feature>
<feature type="domain" description="VWFD" evidence="11">
    <location>
        <begin position="626"/>
        <end position="811"/>
    </location>
</feature>
<reference evidence="12" key="2">
    <citation type="submission" date="2025-08" db="UniProtKB">
        <authorList>
            <consortium name="Ensembl"/>
        </authorList>
    </citation>
    <scope>IDENTIFICATION</scope>
</reference>
<name>H2YMM4_CIOSA</name>
<dbReference type="InterPro" id="IPR001846">
    <property type="entry name" value="VWF_type-D"/>
</dbReference>
<dbReference type="Proteomes" id="UP000007875">
    <property type="component" value="Unassembled WGS sequence"/>
</dbReference>
<keyword evidence="13" id="KW-1185">Reference proteome</keyword>
<evidence type="ECO:0000256" key="4">
    <source>
        <dbReference type="ARBA" id="ARBA00022737"/>
    </source>
</evidence>
<feature type="domain" description="VWFC" evidence="9">
    <location>
        <begin position="2019"/>
        <end position="2093"/>
    </location>
</feature>
<reference evidence="13" key="1">
    <citation type="submission" date="2003-08" db="EMBL/GenBank/DDBJ databases">
        <authorList>
            <person name="Birren B."/>
            <person name="Nusbaum C."/>
            <person name="Abebe A."/>
            <person name="Abouelleil A."/>
            <person name="Adekoya E."/>
            <person name="Ait-zahra M."/>
            <person name="Allen N."/>
            <person name="Allen T."/>
            <person name="An P."/>
            <person name="Anderson M."/>
            <person name="Anderson S."/>
            <person name="Arachchi H."/>
            <person name="Armbruster J."/>
            <person name="Bachantsang P."/>
            <person name="Baldwin J."/>
            <person name="Barry A."/>
            <person name="Bayul T."/>
            <person name="Blitshsteyn B."/>
            <person name="Bloom T."/>
            <person name="Blye J."/>
            <person name="Boguslavskiy L."/>
            <person name="Borowsky M."/>
            <person name="Boukhgalter B."/>
            <person name="Brunache A."/>
            <person name="Butler J."/>
            <person name="Calixte N."/>
            <person name="Calvo S."/>
            <person name="Camarata J."/>
            <person name="Campo K."/>
            <person name="Chang J."/>
            <person name="Cheshatsang Y."/>
            <person name="Citroen M."/>
            <person name="Collymore A."/>
            <person name="Considine T."/>
            <person name="Cook A."/>
            <person name="Cooke P."/>
            <person name="Corum B."/>
            <person name="Cuomo C."/>
            <person name="David R."/>
            <person name="Dawoe T."/>
            <person name="Degray S."/>
            <person name="Dodge S."/>
            <person name="Dooley K."/>
            <person name="Dorje P."/>
            <person name="Dorjee K."/>
            <person name="Dorris L."/>
            <person name="Duffey N."/>
            <person name="Dupes A."/>
            <person name="Elkins T."/>
            <person name="Engels R."/>
            <person name="Erickson J."/>
            <person name="Farina A."/>
            <person name="Faro S."/>
            <person name="Ferreira P."/>
            <person name="Fischer H."/>
            <person name="Fitzgerald M."/>
            <person name="Foley K."/>
            <person name="Gage D."/>
            <person name="Galagan J."/>
            <person name="Gearin G."/>
            <person name="Gnerre S."/>
            <person name="Gnirke A."/>
            <person name="Goyette A."/>
            <person name="Graham J."/>
            <person name="Grandbois E."/>
            <person name="Gyaltsen K."/>
            <person name="Hafez N."/>
            <person name="Hagopian D."/>
            <person name="Hagos B."/>
            <person name="Hall J."/>
            <person name="Hatcher B."/>
            <person name="Heller A."/>
            <person name="Higgins H."/>
            <person name="Honan T."/>
            <person name="Horn A."/>
            <person name="Houde N."/>
            <person name="Hughes L."/>
            <person name="Hulme W."/>
            <person name="Husby E."/>
            <person name="Iliev I."/>
            <person name="Jaffe D."/>
            <person name="Jones C."/>
            <person name="Kamal M."/>
            <person name="Kamat A."/>
            <person name="Kamvysselis M."/>
            <person name="Karlsson E."/>
            <person name="Kells C."/>
            <person name="Kieu A."/>
            <person name="Kisner P."/>
            <person name="Kodira C."/>
            <person name="Kulbokas E."/>
            <person name="Labutti K."/>
            <person name="Lama D."/>
            <person name="Landers T."/>
            <person name="Leger J."/>
            <person name="Levine S."/>
            <person name="Lewis D."/>
            <person name="Lewis T."/>
            <person name="Lindblad-toh K."/>
            <person name="Liu X."/>
            <person name="Lokyitsang T."/>
            <person name="Lokyitsang Y."/>
            <person name="Lucien O."/>
            <person name="Lui A."/>
            <person name="Ma L.J."/>
            <person name="Mabbitt R."/>
            <person name="Macdonald J."/>
            <person name="Maclean C."/>
            <person name="Major J."/>
            <person name="Manning J."/>
            <person name="Marabella R."/>
            <person name="Maru K."/>
            <person name="Matthews C."/>
            <person name="Mauceli E."/>
            <person name="Mccarthy M."/>
            <person name="Mcdonough S."/>
            <person name="Mcghee T."/>
            <person name="Meldrim J."/>
            <person name="Meneus L."/>
            <person name="Mesirov J."/>
            <person name="Mihalev A."/>
            <person name="Mihova T."/>
            <person name="Mikkelsen T."/>
            <person name="Mlenga V."/>
            <person name="Moru K."/>
            <person name="Mozes J."/>
            <person name="Mulrain L."/>
            <person name="Munson G."/>
            <person name="Naylor J."/>
            <person name="Newes C."/>
            <person name="Nguyen C."/>
            <person name="Nguyen N."/>
            <person name="Nguyen T."/>
            <person name="Nicol R."/>
            <person name="Nielsen C."/>
            <person name="Nizzari M."/>
            <person name="Norbu C."/>
            <person name="Norbu N."/>
            <person name="O'donnell P."/>
            <person name="Okoawo O."/>
            <person name="O'leary S."/>
            <person name="Omotosho B."/>
            <person name="O'neill K."/>
            <person name="Osman S."/>
            <person name="Parker S."/>
            <person name="Perrin D."/>
            <person name="Phunkhang P."/>
            <person name="Piqani B."/>
            <person name="Purcell S."/>
            <person name="Rachupka T."/>
            <person name="Ramasamy U."/>
            <person name="Rameau R."/>
            <person name="Ray V."/>
            <person name="Raymond C."/>
            <person name="Retta R."/>
            <person name="Richardson S."/>
            <person name="Rise C."/>
            <person name="Rodriguez J."/>
            <person name="Rogers J."/>
            <person name="Rogov P."/>
            <person name="Rutman M."/>
            <person name="Schupbach R."/>
            <person name="Seaman C."/>
            <person name="Settipalli S."/>
            <person name="Sharpe T."/>
            <person name="Sheridan J."/>
            <person name="Sherpa N."/>
            <person name="Shi J."/>
            <person name="Smirnov S."/>
            <person name="Smith C."/>
            <person name="Sougnez C."/>
            <person name="Spencer B."/>
            <person name="Stalker J."/>
            <person name="Stange-thomann N."/>
            <person name="Stavropoulos S."/>
            <person name="Stetson K."/>
            <person name="Stone C."/>
            <person name="Stone S."/>
            <person name="Stubbs M."/>
            <person name="Talamas J."/>
            <person name="Tchuinga P."/>
            <person name="Tenzing P."/>
            <person name="Tesfaye S."/>
            <person name="Theodore J."/>
            <person name="Thoulutsang Y."/>
            <person name="Topham K."/>
            <person name="Towey S."/>
            <person name="Tsamla T."/>
            <person name="Tsomo N."/>
            <person name="Vallee D."/>
            <person name="Vassiliev H."/>
            <person name="Venkataraman V."/>
            <person name="Vinson J."/>
            <person name="Vo A."/>
            <person name="Wade C."/>
            <person name="Wang S."/>
            <person name="Wangchuk T."/>
            <person name="Wangdi T."/>
            <person name="Whittaker C."/>
            <person name="Wilkinson J."/>
            <person name="Wu Y."/>
            <person name="Wyman D."/>
            <person name="Yadav S."/>
            <person name="Yang S."/>
            <person name="Yang X."/>
            <person name="Yeager S."/>
            <person name="Yee E."/>
            <person name="Young G."/>
            <person name="Zainoun J."/>
            <person name="Zembeck L."/>
            <person name="Zimmer A."/>
            <person name="Zody M."/>
            <person name="Lander E."/>
        </authorList>
    </citation>
    <scope>NUCLEOTIDE SEQUENCE [LARGE SCALE GENOMIC DNA]</scope>
</reference>
<evidence type="ECO:0008006" key="14">
    <source>
        <dbReference type="Google" id="ProtNLM"/>
    </source>
</evidence>
<dbReference type="PRINTS" id="PR00453">
    <property type="entry name" value="VWFADOMAIN"/>
</dbReference>
<dbReference type="SMART" id="SM00832">
    <property type="entry name" value="C8"/>
    <property type="match status" value="4"/>
</dbReference>
<keyword evidence="5 7" id="KW-1015">Disulfide bond</keyword>
<dbReference type="FunFam" id="2.10.25.10:FF:000674">
    <property type="entry name" value="Mucin-2"/>
    <property type="match status" value="1"/>
</dbReference>
<feature type="disulfide bond" evidence="7">
    <location>
        <begin position="2490"/>
        <end position="2540"/>
    </location>
</feature>
<evidence type="ECO:0000256" key="5">
    <source>
        <dbReference type="ARBA" id="ARBA00023157"/>
    </source>
</evidence>
<dbReference type="InterPro" id="IPR014853">
    <property type="entry name" value="VWF/SSPO/ZAN-like_Cys-rich_dom"/>
</dbReference>
<evidence type="ECO:0000259" key="9">
    <source>
        <dbReference type="PROSITE" id="PS50184"/>
    </source>
</evidence>
<dbReference type="SMART" id="SM00216">
    <property type="entry name" value="VWD"/>
    <property type="match status" value="3"/>
</dbReference>
<dbReference type="SUPFAM" id="SSF53300">
    <property type="entry name" value="vWA-like"/>
    <property type="match status" value="3"/>
</dbReference>
<comment type="caution">
    <text evidence="7">Lacks conserved residue(s) required for the propagation of feature annotation.</text>
</comment>
<keyword evidence="3" id="KW-0732">Signal</keyword>
<keyword evidence="4" id="KW-0677">Repeat</keyword>
<dbReference type="SUPFAM" id="SSF57567">
    <property type="entry name" value="Serine protease inhibitors"/>
    <property type="match status" value="3"/>
</dbReference>
<evidence type="ECO:0000256" key="1">
    <source>
        <dbReference type="ARBA" id="ARBA00004613"/>
    </source>
</evidence>
<dbReference type="FunFam" id="2.10.25.10:FF:000153">
    <property type="entry name" value="MUC5B isoform 1"/>
    <property type="match status" value="1"/>
</dbReference>
<comment type="subcellular location">
    <subcellularLocation>
        <location evidence="1">Secreted</location>
    </subcellularLocation>
</comment>
<dbReference type="HOGENOM" id="CLU_000076_5_0_1"/>
<sequence>VDPIPMVDGCIADVCQCNKEGRQNCHCDAVAQYSRLCMAQTEVVPSWRKPTFCPITCPNDMVYSECASSCPRTCHNLVTPDTECHEHCVDGCTCPEGRLLHDGRCVQEDECSCLHNGREFPAGHVLNQECQNCICSSAVWNCTDIPCPAECSAVGDPHYKTFDGHMYTMHGECQYTFSKDCSSTSLFSVIVDNTVCGIDSTVTCTKDVTIVLRTGLNHVFIRFSKGQVTSVDGKAVMPPYVRERFQIFKVSSDFVQLRTDIGIVVDWDGISRVYVKAERRWQGKLCGLCGNYNRNQRDDFMNFNGLVERSPVSFGNAWKASPDCIDMTTQFIQDPCQVNQQRVGFATTECQIILGETFSACHNDVSPQPYFDLCRYDVCECEDAEACLCNTISHYARVCAQAGHVTEWRMPNFCNRECSGGQIYRECSSTCHSTCRSISDQSVRCDESCVQGCNCPDGLYLSEEGSCVKREQCECYHNGRSYRAFEVIHREFTTCHCMEGRLTCVDIINEDRSNDLFNRTSRNALCPFGQIYKSCNISEGNPTGIECQQNCKNYGEDCFAQSCAVGCACPSGQVFDNERSVCIHANDCPCYYGGQAYLPGHSVTIDCNRCECRNREWECTHDDCVGSCNAYGDPHYETFDGFTFNYMGTCNYILTQDYCDHRRGTFRVHVENTLCGSDGMACTKACSILPCASDYPLNIQIEAESMVTWGPSPGSDTNHTNVVWDYHHVGLYTIVTTDIGLMVVWDRKTTVIVKLDPRYMGRVCGLCGNFDGNQNNDAMKKADRKSLNYPIFIIQTSPNCDNTPPMDDPCTLHPNRKPWAQRSCNILQSEIFQPCHALVDVTWYYSNCRFDACGCDGGADCECFCVAVAAYARACAEAGRPIKWRSPNVCPLMCEAYNTDSHDCTWHYSECQTACPVTCQHRYLSNAVDQCSLSIACVEGCFPRCPEGTLYDEHTRRCTSQCRKGCHTNGRFYGIGDVVTEDECHICTCSLLESVECTTAKKCQPPPKEHVLSVPSVARYCDGAVNLVFLVQSTDHVSAHEYHDVKKLIETYVSAIAPSSYGTDNTTLRVAIQQYSDRLEYNLALDDHQNMSILLNAVNDLELQRGSANQFNEALRSAITQFNISEKASNASVENVLFAITFTTPQEDVSEVVRELENLNIKAIILSITHHGHGRYPEERTLHSYEIEELSDIFTEQYNNMAMSILNEICEVVPGVSTSTPVVPGVSTSIPVVPGVSTSTPVVPGAVGCRIDLELVVDSSYSIGVEGFITLKKMLGNLIQKFDINNDQTRVGLMQYSKRSQVEWFLSTFPANLDGMLNKIEQMQMLQGVTYTYHALEHVLQTVIDGSDPGRRPDVPFVVVLITDGRAKVKFSKSSNDIQVVAIVVPNDELEELELLQESVGDKAHVILSQDFSQLTDNLEELKQHICGVSSTTIGTVNVFFTDCSSMPPTDILFILDGSQGIDTTAGRYYKEMLESVAAPLAIGPNNTQVDKFVYGRDPYINFGMEDHSSTIEVEEAMNDLHHIGSAVPANVGKALKFVLNNVTVSHPRQGTNDIRQTILLLIGRDSFDDLKHEIEAARLRGVEVITFFIGGIHVDNPSAFTTVPDGFVPVHRLRELNNLETRFLRYYAKGVVHMVLDSECDSRHVPQVTTTNEQDKCRYYVCSEDGSMTFRDKRLMCDETRKPTCQNGFEPVLYYDADCECQWQCQCYCTIAADPGYHTFDGALTPLTQFKLGEEEDLPMKIFHSTDSCDPKHSDVGACIADVTVQLSNVTFHLRNDLSVARNDVVLKLPHEEMIHGYKVQLQVIGIIKLLLTVSDLGLEVKYVPAVHYVTISLPAHRCANKTEGMCGDCNGVSSNDMVMRNHMLTQEAVEFGYSWNFPKPEPLNQHCIREPDPLCLKISEGEEFARCRSVVDYKSYYIACRNETCSKNYPACDWLAAFAEACRHGGVCVRWRTDTACAMRCPAGRVYDACRHEPYEKSCTKPSTLNKINEVVEGCFLNCSADEVVVDGACRSNKICTTCFDAEAGVHRKAGEKWVPSLSSCRECECDSNTLKIKCGERKCSKKVSLPVCGDCEIPRVSGPDPCCPIQQHCDCDRNCNALRPQCLDGEQEKRLTSEPGCRPVYRCECDRNLCTERRIICETPKVLVEVPTSCCPLIKCVCPKCPNHTEVQCETGFSKRTTTDICNCTHETCEKLPVCLATVNQTLVTTNVGDWWLADDNPCTNCTCARTEVGQLQVKCTDLSKSCSCPAVDKSIYYSNQCCPQCVVNRCEYIRENGTDFYEVGEEWSADVEGCLRRSCEEVAGIATIRKAAAECDDPAPSDCSTGFKSVCEKESCCVQCRCSKCTVHLTCHTIQRPGDNFNINECTRCNCTEEIGADGFHVSQCLTTHCKPCLPGFILAEVMGSCCGLCKPERCSLSLPFHGENKTQMLEVMKLVCSQYKCIADSSGYAVVVATDVFCPQVNITRCIDNGGVVVYDDDGCCAECKFMTCQATKSEPKTLSISGCETDRPVELAYCHGECASGSHYHEITGDFVKHCTCCSATDYYNMSIPATCGNGTQV</sequence>
<evidence type="ECO:0000313" key="12">
    <source>
        <dbReference type="Ensembl" id="ENSCSAVP00000006576.1"/>
    </source>
</evidence>
<dbReference type="GO" id="GO:0005615">
    <property type="term" value="C:extracellular space"/>
    <property type="evidence" value="ECO:0007669"/>
    <property type="project" value="TreeGrafter"/>
</dbReference>
<evidence type="ECO:0000256" key="7">
    <source>
        <dbReference type="PROSITE-ProRule" id="PRU00039"/>
    </source>
</evidence>
<dbReference type="Pfam" id="PF00094">
    <property type="entry name" value="VWD"/>
    <property type="match status" value="3"/>
</dbReference>
<evidence type="ECO:0000259" key="8">
    <source>
        <dbReference type="PROSITE" id="PS01225"/>
    </source>
</evidence>
<dbReference type="CDD" id="cd19941">
    <property type="entry name" value="TIL"/>
    <property type="match status" value="4"/>
</dbReference>
<dbReference type="STRING" id="51511.ENSCSAVP00000006576"/>
<dbReference type="CDD" id="cd01450">
    <property type="entry name" value="vWFA_subfamily_ECM"/>
    <property type="match status" value="3"/>
</dbReference>
<feature type="domain" description="VWFA" evidence="10">
    <location>
        <begin position="1252"/>
        <end position="1422"/>
    </location>
</feature>
<dbReference type="PROSITE" id="PS51233">
    <property type="entry name" value="VWFD"/>
    <property type="match status" value="3"/>
</dbReference>
<dbReference type="InterPro" id="IPR002035">
    <property type="entry name" value="VWF_A"/>
</dbReference>
<keyword evidence="6" id="KW-0325">Glycoprotein</keyword>
<dbReference type="PROSITE" id="PS50234">
    <property type="entry name" value="VWFA"/>
    <property type="match status" value="3"/>
</dbReference>
<dbReference type="SMART" id="SM00214">
    <property type="entry name" value="VWC"/>
    <property type="match status" value="5"/>
</dbReference>
<dbReference type="PANTHER" id="PTHR11339">
    <property type="entry name" value="EXTRACELLULAR MATRIX GLYCOPROTEIN RELATED"/>
    <property type="match status" value="1"/>
</dbReference>
<dbReference type="InterPro" id="IPR050780">
    <property type="entry name" value="Mucin_vWF_Thrombospondin_sf"/>
</dbReference>
<feature type="domain" description="CTCK" evidence="8">
    <location>
        <begin position="2490"/>
        <end position="2560"/>
    </location>
</feature>
<dbReference type="InterPro" id="IPR036465">
    <property type="entry name" value="vWFA_dom_sf"/>
</dbReference>
<dbReference type="Gene3D" id="3.40.50.410">
    <property type="entry name" value="von Willebrand factor, type A domain"/>
    <property type="match status" value="3"/>
</dbReference>
<dbReference type="Pfam" id="PF01826">
    <property type="entry name" value="TIL"/>
    <property type="match status" value="2"/>
</dbReference>
<proteinExistence type="predicted"/>
<reference evidence="12" key="3">
    <citation type="submission" date="2025-09" db="UniProtKB">
        <authorList>
            <consortium name="Ensembl"/>
        </authorList>
    </citation>
    <scope>IDENTIFICATION</scope>
</reference>
<dbReference type="InterPro" id="IPR036084">
    <property type="entry name" value="Ser_inhib-like_sf"/>
</dbReference>
<accession>H2YMM4</accession>
<feature type="domain" description="VWFD" evidence="11">
    <location>
        <begin position="1708"/>
        <end position="1890"/>
    </location>
</feature>
<dbReference type="PROSITE" id="PS50184">
    <property type="entry name" value="VWFC_2"/>
    <property type="match status" value="1"/>
</dbReference>
<feature type="domain" description="VWFA" evidence="10">
    <location>
        <begin position="1026"/>
        <end position="1209"/>
    </location>
</feature>
<dbReference type="InterPro" id="IPR001007">
    <property type="entry name" value="VWF_dom"/>
</dbReference>
<dbReference type="Pfam" id="PF00092">
    <property type="entry name" value="VWA"/>
    <property type="match status" value="3"/>
</dbReference>
<dbReference type="InParanoid" id="H2YMM4"/>
<dbReference type="Gene3D" id="2.10.25.10">
    <property type="entry name" value="Laminin"/>
    <property type="match status" value="2"/>
</dbReference>
<evidence type="ECO:0000313" key="13">
    <source>
        <dbReference type="Proteomes" id="UP000007875"/>
    </source>
</evidence>
<feature type="disulfide bond" evidence="7">
    <location>
        <begin position="2505"/>
        <end position="2554"/>
    </location>
</feature>